<accession>A0A382HAD5</accession>
<dbReference type="AlphaFoldDB" id="A0A382HAD5"/>
<name>A0A382HAD5_9ZZZZ</name>
<evidence type="ECO:0000313" key="1">
    <source>
        <dbReference type="EMBL" id="SVB84260.1"/>
    </source>
</evidence>
<sequence>IQNTTLEQLDKITIEDLCIKANERGIQSEGRQTLDYAI</sequence>
<dbReference type="EMBL" id="UINC01060107">
    <property type="protein sequence ID" value="SVB84260.1"/>
    <property type="molecule type" value="Genomic_DNA"/>
</dbReference>
<proteinExistence type="predicted"/>
<organism evidence="1">
    <name type="scientific">marine metagenome</name>
    <dbReference type="NCBI Taxonomy" id="408172"/>
    <lineage>
        <taxon>unclassified sequences</taxon>
        <taxon>metagenomes</taxon>
        <taxon>ecological metagenomes</taxon>
    </lineage>
</organism>
<protein>
    <submittedName>
        <fullName evidence="1">Uncharacterized protein</fullName>
    </submittedName>
</protein>
<reference evidence="1" key="1">
    <citation type="submission" date="2018-05" db="EMBL/GenBank/DDBJ databases">
        <authorList>
            <person name="Lanie J.A."/>
            <person name="Ng W.-L."/>
            <person name="Kazmierczak K.M."/>
            <person name="Andrzejewski T.M."/>
            <person name="Davidsen T.M."/>
            <person name="Wayne K.J."/>
            <person name="Tettelin H."/>
            <person name="Glass J.I."/>
            <person name="Rusch D."/>
            <person name="Podicherti R."/>
            <person name="Tsui H.-C.T."/>
            <person name="Winkler M.E."/>
        </authorList>
    </citation>
    <scope>NUCLEOTIDE SEQUENCE</scope>
</reference>
<gene>
    <name evidence="1" type="ORF">METZ01_LOCUS237114</name>
</gene>
<feature type="non-terminal residue" evidence="1">
    <location>
        <position position="1"/>
    </location>
</feature>